<dbReference type="Proteomes" id="UP000538955">
    <property type="component" value="Unassembled WGS sequence"/>
</dbReference>
<dbReference type="EMBL" id="JABBMI010000140">
    <property type="protein sequence ID" value="NMK55869.1"/>
    <property type="molecule type" value="Genomic_DNA"/>
</dbReference>
<sequence>MVVMRLSRSAGVAALVLTVSIAGCTRDQPTTQVAANTPIPTFDNAQLSMRFAACADLNGFVNAKWIAQATIPADKASYGSFDMLNDEARKVQHEIVDGAVSG</sequence>
<proteinExistence type="predicted"/>
<gene>
    <name evidence="2" type="ORF">HHM24_14235</name>
</gene>
<feature type="domain" description="Peptidase M13 N-terminal" evidence="1">
    <location>
        <begin position="54"/>
        <end position="97"/>
    </location>
</feature>
<dbReference type="Pfam" id="PF05649">
    <property type="entry name" value="Peptidase_M13_N"/>
    <property type="match status" value="1"/>
</dbReference>
<evidence type="ECO:0000259" key="1">
    <source>
        <dbReference type="Pfam" id="PF05649"/>
    </source>
</evidence>
<keyword evidence="3" id="KW-1185">Reference proteome</keyword>
<feature type="non-terminal residue" evidence="2">
    <location>
        <position position="102"/>
    </location>
</feature>
<organism evidence="2 3">
    <name type="scientific">Staphylococcus capitis</name>
    <dbReference type="NCBI Taxonomy" id="29388"/>
    <lineage>
        <taxon>Bacteria</taxon>
        <taxon>Bacillati</taxon>
        <taxon>Bacillota</taxon>
        <taxon>Bacilli</taxon>
        <taxon>Bacillales</taxon>
        <taxon>Staphylococcaceae</taxon>
        <taxon>Staphylococcus</taxon>
    </lineage>
</organism>
<evidence type="ECO:0000313" key="2">
    <source>
        <dbReference type="EMBL" id="NMK55869.1"/>
    </source>
</evidence>
<evidence type="ECO:0000313" key="3">
    <source>
        <dbReference type="Proteomes" id="UP000538955"/>
    </source>
</evidence>
<dbReference type="SUPFAM" id="SSF55486">
    <property type="entry name" value="Metalloproteases ('zincins'), catalytic domain"/>
    <property type="match status" value="1"/>
</dbReference>
<dbReference type="InterPro" id="IPR008753">
    <property type="entry name" value="Peptidase_M13_N"/>
</dbReference>
<accession>A0ABX1SVS7</accession>
<dbReference type="PROSITE" id="PS51257">
    <property type="entry name" value="PROKAR_LIPOPROTEIN"/>
    <property type="match status" value="1"/>
</dbReference>
<reference evidence="2 3" key="1">
    <citation type="submission" date="2020-04" db="EMBL/GenBank/DDBJ databases">
        <title>The Epidemiology and Molecular Characteristics of Linezolid-Resistant Staphylococcus capitis in Huashan Hospital, Shanghai.</title>
        <authorList>
            <person name="Ding L."/>
            <person name="Li P."/>
            <person name="Yang Y."/>
            <person name="Lin D."/>
            <person name="Xu X."/>
        </authorList>
    </citation>
    <scope>NUCLEOTIDE SEQUENCE [LARGE SCALE GENOMIC DNA]</scope>
    <source>
        <strain evidence="2 3">17-84</strain>
    </source>
</reference>
<comment type="caution">
    <text evidence="2">The sequence shown here is derived from an EMBL/GenBank/DDBJ whole genome shotgun (WGS) entry which is preliminary data.</text>
</comment>
<name>A0ABX1SVS7_STACP</name>
<protein>
    <submittedName>
        <fullName evidence="2">Peptidase</fullName>
    </submittedName>
</protein>